<dbReference type="InterPro" id="IPR025723">
    <property type="entry name" value="ArsA/GET3_ATPase-like"/>
</dbReference>
<evidence type="ECO:0000256" key="2">
    <source>
        <dbReference type="ARBA" id="ARBA00052296"/>
    </source>
</evidence>
<evidence type="ECO:0000259" key="4">
    <source>
        <dbReference type="Pfam" id="PF02374"/>
    </source>
</evidence>
<evidence type="ECO:0000313" key="7">
    <source>
        <dbReference type="Proteomes" id="UP001149607"/>
    </source>
</evidence>
<comment type="similarity">
    <text evidence="1">Belongs to the arsA ATPase family.</text>
</comment>
<dbReference type="Proteomes" id="UP001149607">
    <property type="component" value="Chromosome"/>
</dbReference>
<dbReference type="PANTHER" id="PTHR10803">
    <property type="entry name" value="ARSENICAL PUMP-DRIVING ATPASE ARSENITE-TRANSLOCATING ATPASE"/>
    <property type="match status" value="1"/>
</dbReference>
<dbReference type="GO" id="GO:0015446">
    <property type="term" value="F:ATPase-coupled arsenite transmembrane transporter activity"/>
    <property type="evidence" value="ECO:0007669"/>
    <property type="project" value="UniProtKB-EC"/>
</dbReference>
<reference evidence="5" key="1">
    <citation type="submission" date="2022-10" db="EMBL/GenBank/DDBJ databases">
        <authorList>
            <person name="Boutroux M."/>
        </authorList>
    </citation>
    <scope>NUCLEOTIDE SEQUENCE</scope>
    <source>
        <strain evidence="5">51.81</strain>
    </source>
</reference>
<dbReference type="CDD" id="cd02035">
    <property type="entry name" value="ArsA"/>
    <property type="match status" value="1"/>
</dbReference>
<dbReference type="EMBL" id="CP146598">
    <property type="protein sequence ID" value="WWY02493.1"/>
    <property type="molecule type" value="Genomic_DNA"/>
</dbReference>
<comment type="catalytic activity">
    <reaction evidence="2">
        <text>arsenite(in) + ATP + H2O = arsenite(out) + ADP + phosphate + H(+)</text>
        <dbReference type="Rhea" id="RHEA:11348"/>
        <dbReference type="ChEBI" id="CHEBI:15377"/>
        <dbReference type="ChEBI" id="CHEBI:15378"/>
        <dbReference type="ChEBI" id="CHEBI:29242"/>
        <dbReference type="ChEBI" id="CHEBI:30616"/>
        <dbReference type="ChEBI" id="CHEBI:43474"/>
        <dbReference type="ChEBI" id="CHEBI:456216"/>
        <dbReference type="EC" id="7.3.2.7"/>
    </reaction>
</comment>
<dbReference type="InterPro" id="IPR027417">
    <property type="entry name" value="P-loop_NTPase"/>
</dbReference>
<sequence length="338" mass="36894">MDVLLQEALQKKLLFVGGKGGVGKTTHAAALACRLADAGRRVLLVSTDPAHSLGDVLDVPLSGTVRALGGGLSAVELNPAQITDRHFERVAETVAAYTRPEMAGQMRRHLDAAKASPGAEEAALLEAVCGFVVNHRIMGFDQVVFDTAPTGHTLRLLELPQMMAAWTDGLLAQQGRQSALREAALPFWRRSGREQTLLSEAKHSRWQKAADVLAKRRELFERAGRLLADAANTSIVLVMVPEMLPLAETRRALAQLAHFGLPCRHVIVNQMMVAQADDSPFWQQRYRRQADIMRQIGRDLAAVTRHHYALQAEDIRGRAALQAFSQAAYLGSGPPQAV</sequence>
<feature type="domain" description="ArsA/GET3 Anion-transporting ATPase-like" evidence="4">
    <location>
        <begin position="12"/>
        <end position="328"/>
    </location>
</feature>
<proteinExistence type="inferred from homology"/>
<dbReference type="SUPFAM" id="SSF52540">
    <property type="entry name" value="P-loop containing nucleoside triphosphate hydrolases"/>
    <property type="match status" value="1"/>
</dbReference>
<dbReference type="GO" id="GO:0016887">
    <property type="term" value="F:ATP hydrolysis activity"/>
    <property type="evidence" value="ECO:0007669"/>
    <property type="project" value="InterPro"/>
</dbReference>
<dbReference type="AlphaFoldDB" id="A0A9X4E3G2"/>
<accession>A0A9X4E3G2</accession>
<evidence type="ECO:0000256" key="1">
    <source>
        <dbReference type="ARBA" id="ARBA00011040"/>
    </source>
</evidence>
<keyword evidence="7" id="KW-1185">Reference proteome</keyword>
<dbReference type="EC" id="7.3.2.7" evidence="3"/>
<evidence type="ECO:0000313" key="5">
    <source>
        <dbReference type="EMBL" id="MDD9328009.1"/>
    </source>
</evidence>
<dbReference type="InterPro" id="IPR016300">
    <property type="entry name" value="ATPase_ArsA/GET3"/>
</dbReference>
<name>A0A9X4E3G2_9NEIS</name>
<evidence type="ECO:0000256" key="3">
    <source>
        <dbReference type="ARBA" id="ARBA00066752"/>
    </source>
</evidence>
<dbReference type="EMBL" id="JAPQFL010000003">
    <property type="protein sequence ID" value="MDD9328009.1"/>
    <property type="molecule type" value="Genomic_DNA"/>
</dbReference>
<evidence type="ECO:0000313" key="6">
    <source>
        <dbReference type="EMBL" id="WWY02493.1"/>
    </source>
</evidence>
<reference evidence="6" key="2">
    <citation type="submission" date="2024-02" db="EMBL/GenBank/DDBJ databases">
        <title>Neisseria leonii sp. nov.</title>
        <authorList>
            <person name="Boutroux M."/>
            <person name="Favre-Rochex S."/>
            <person name="Gorgette O."/>
            <person name="Touak G."/>
            <person name="Muhle E."/>
            <person name="Chesneau O."/>
            <person name="Clermont D."/>
            <person name="Rahi P."/>
        </authorList>
    </citation>
    <scope>NUCLEOTIDE SEQUENCE</scope>
    <source>
        <strain evidence="6">51.81</strain>
    </source>
</reference>
<dbReference type="NCBIfam" id="TIGR00345">
    <property type="entry name" value="GET3_arsA_TRC40"/>
    <property type="match status" value="1"/>
</dbReference>
<dbReference type="PANTHER" id="PTHR10803:SF3">
    <property type="entry name" value="ATPASE GET3"/>
    <property type="match status" value="1"/>
</dbReference>
<gene>
    <name evidence="5" type="ORF">ORY91_001426</name>
    <name evidence="6" type="ORF">V9W64_07150</name>
</gene>
<dbReference type="GO" id="GO:0005524">
    <property type="term" value="F:ATP binding"/>
    <property type="evidence" value="ECO:0007669"/>
    <property type="project" value="InterPro"/>
</dbReference>
<dbReference type="Gene3D" id="3.40.50.300">
    <property type="entry name" value="P-loop containing nucleotide triphosphate hydrolases"/>
    <property type="match status" value="1"/>
</dbReference>
<dbReference type="RefSeq" id="WP_274585124.1">
    <property type="nucleotide sequence ID" value="NZ_CP145811.1"/>
</dbReference>
<protein>
    <recommendedName>
        <fullName evidence="3">arsenite-transporting ATPase</fullName>
        <ecNumber evidence="3">7.3.2.7</ecNumber>
    </recommendedName>
</protein>
<organism evidence="5">
    <name type="scientific">Neisseria leonii</name>
    <dbReference type="NCBI Taxonomy" id="2995413"/>
    <lineage>
        <taxon>Bacteria</taxon>
        <taxon>Pseudomonadati</taxon>
        <taxon>Pseudomonadota</taxon>
        <taxon>Betaproteobacteria</taxon>
        <taxon>Neisseriales</taxon>
        <taxon>Neisseriaceae</taxon>
        <taxon>Neisseria</taxon>
    </lineage>
</organism>
<dbReference type="Pfam" id="PF02374">
    <property type="entry name" value="ArsA_ATPase"/>
    <property type="match status" value="1"/>
</dbReference>